<dbReference type="GO" id="GO:0003700">
    <property type="term" value="F:DNA-binding transcription factor activity"/>
    <property type="evidence" value="ECO:0007669"/>
    <property type="project" value="InterPro"/>
</dbReference>
<dbReference type="InterPro" id="IPR050987">
    <property type="entry name" value="AtrR-like"/>
</dbReference>
<feature type="domain" description="Xylanolytic transcriptional activator regulatory" evidence="3">
    <location>
        <begin position="302"/>
        <end position="375"/>
    </location>
</feature>
<sequence length="723" mass="81308">MPRQPKKTETQQAYIMVLEERIEKLEAYIRKMHPGEDIDHILSIPPDKIAQVPSIPNLASVSSTETNLSSFAFSDLKYAIPVSISSDTTPPPLVENDSEILEADDLAHVALAEHLGRLSLSAVDDRFFGQASAFMFAKDAANVKSSITGESSAPDIRNYRRPLFWDMRPWELTFATSPETSYVYPEDDLLQSLISLYFDKVNCVLPVLHQPTFMKSLSIGQHHWDPSFGMIVLLVCAIGSRYSHDHRVTVPNDASGLSSGWHYFCQVPIHRKIMLYKANIHDLQYYCLAPLYLVGTSMPHAAWNILGIGIRYALEKGAHRRKGQNQKPTVEDELRKRAFWCMICLDRLINSFVGRQCGLPHEAFDVEYPIDCDDEYWETEDPEQAFKQPTGKPSMITGFICFIKLCEILGFALRTLYTTKKSKLLSGFIGSEWEGRMVAELDSAMNGWKDSLPPHLRWDPNTQNPAFFSQSVNLNSTFFYVQIQIHRPFLTKKSPLSFPSLAMCTNAARSCTHVLEAGMTRGLCILPNTMTAAFTAGIIIALGLWSGQRSGYISDPEKERQSLQKCLNVLEYAEKRWHCGGRLRDMLREVSAIQEYHPTDISKRRHDSIEGSPESEATTLHQSLEATLPSSVVTEPVNESTLRKLLLTEMGYVFGDPNEILLGTTESCAQSNQDFMSSSSQSPPSQSNELPSVNDMFALWSDIPTAFSCFEEWDAYLSSVGQS</sequence>
<proteinExistence type="predicted"/>
<dbReference type="EMBL" id="JAFIQS010000002">
    <property type="protein sequence ID" value="KAG5172582.1"/>
    <property type="molecule type" value="Genomic_DNA"/>
</dbReference>
<comment type="caution">
    <text evidence="4">The sequence shown here is derived from an EMBL/GenBank/DDBJ whole genome shotgun (WGS) entry which is preliminary data.</text>
</comment>
<dbReference type="GO" id="GO:0003677">
    <property type="term" value="F:DNA binding"/>
    <property type="evidence" value="ECO:0007669"/>
    <property type="project" value="InterPro"/>
</dbReference>
<evidence type="ECO:0000256" key="2">
    <source>
        <dbReference type="SAM" id="MobiDB-lite"/>
    </source>
</evidence>
<dbReference type="CDD" id="cd12148">
    <property type="entry name" value="fungal_TF_MHR"/>
    <property type="match status" value="1"/>
</dbReference>
<evidence type="ECO:0000259" key="3">
    <source>
        <dbReference type="SMART" id="SM00906"/>
    </source>
</evidence>
<dbReference type="AlphaFoldDB" id="A0A8H7Y4C4"/>
<dbReference type="InterPro" id="IPR007219">
    <property type="entry name" value="XnlR_reg_dom"/>
</dbReference>
<protein>
    <recommendedName>
        <fullName evidence="3">Xylanolytic transcriptional activator regulatory domain-containing protein</fullName>
    </recommendedName>
</protein>
<organism evidence="4">
    <name type="scientific">Psilocybe cubensis</name>
    <name type="common">Psychedelic mushroom</name>
    <name type="synonym">Stropharia cubensis</name>
    <dbReference type="NCBI Taxonomy" id="181762"/>
    <lineage>
        <taxon>Eukaryota</taxon>
        <taxon>Fungi</taxon>
        <taxon>Dikarya</taxon>
        <taxon>Basidiomycota</taxon>
        <taxon>Agaricomycotina</taxon>
        <taxon>Agaricomycetes</taxon>
        <taxon>Agaricomycetidae</taxon>
        <taxon>Agaricales</taxon>
        <taxon>Agaricineae</taxon>
        <taxon>Strophariaceae</taxon>
        <taxon>Psilocybe</taxon>
    </lineage>
</organism>
<feature type="region of interest" description="Disordered" evidence="2">
    <location>
        <begin position="598"/>
        <end position="619"/>
    </location>
</feature>
<evidence type="ECO:0000313" key="4">
    <source>
        <dbReference type="EMBL" id="KAG5172582.1"/>
    </source>
</evidence>
<evidence type="ECO:0000256" key="1">
    <source>
        <dbReference type="ARBA" id="ARBA00023242"/>
    </source>
</evidence>
<dbReference type="GO" id="GO:0006351">
    <property type="term" value="P:DNA-templated transcription"/>
    <property type="evidence" value="ECO:0007669"/>
    <property type="project" value="InterPro"/>
</dbReference>
<dbReference type="SMART" id="SM00906">
    <property type="entry name" value="Fungal_trans"/>
    <property type="match status" value="1"/>
</dbReference>
<dbReference type="PANTHER" id="PTHR46910:SF38">
    <property type="entry name" value="ZN(2)-C6 FUNGAL-TYPE DOMAIN-CONTAINING PROTEIN"/>
    <property type="match status" value="1"/>
</dbReference>
<name>A0A8H7Y4C4_PSICU</name>
<dbReference type="PANTHER" id="PTHR46910">
    <property type="entry name" value="TRANSCRIPTION FACTOR PDR1"/>
    <property type="match status" value="1"/>
</dbReference>
<dbReference type="Pfam" id="PF04082">
    <property type="entry name" value="Fungal_trans"/>
    <property type="match status" value="1"/>
</dbReference>
<accession>A0A8H7Y4C4</accession>
<gene>
    <name evidence="4" type="ORF">JR316_002084</name>
</gene>
<dbReference type="GO" id="GO:0008270">
    <property type="term" value="F:zinc ion binding"/>
    <property type="evidence" value="ECO:0007669"/>
    <property type="project" value="InterPro"/>
</dbReference>
<reference evidence="4" key="1">
    <citation type="submission" date="2021-02" db="EMBL/GenBank/DDBJ databases">
        <title>Psilocybe cubensis genome.</title>
        <authorList>
            <person name="Mckernan K.J."/>
            <person name="Crawford S."/>
            <person name="Trippe A."/>
            <person name="Kane L.T."/>
            <person name="Mclaughlin S."/>
        </authorList>
    </citation>
    <scope>NUCLEOTIDE SEQUENCE [LARGE SCALE GENOMIC DNA]</scope>
    <source>
        <strain evidence="4">MGC-MH-2018</strain>
    </source>
</reference>
<keyword evidence="1" id="KW-0539">Nucleus</keyword>